<dbReference type="PANTHER" id="PTHR46889:SF4">
    <property type="entry name" value="TRANSPOSASE INSO FOR INSERTION SEQUENCE ELEMENT IS911B-RELATED"/>
    <property type="match status" value="1"/>
</dbReference>
<feature type="domain" description="Integrase catalytic" evidence="1">
    <location>
        <begin position="137"/>
        <end position="299"/>
    </location>
</feature>
<dbReference type="Gene3D" id="3.30.420.10">
    <property type="entry name" value="Ribonuclease H-like superfamily/Ribonuclease H"/>
    <property type="match status" value="1"/>
</dbReference>
<dbReference type="GO" id="GO:0015074">
    <property type="term" value="P:DNA integration"/>
    <property type="evidence" value="ECO:0007669"/>
    <property type="project" value="InterPro"/>
</dbReference>
<dbReference type="InterPro" id="IPR001584">
    <property type="entry name" value="Integrase_cat-core"/>
</dbReference>
<dbReference type="OrthoDB" id="9815231at2"/>
<evidence type="ECO:0000259" key="1">
    <source>
        <dbReference type="PROSITE" id="PS50994"/>
    </source>
</evidence>
<dbReference type="EMBL" id="QPMM01000014">
    <property type="protein sequence ID" value="RFS19311.1"/>
    <property type="molecule type" value="Genomic_DNA"/>
</dbReference>
<dbReference type="InterPro" id="IPR012337">
    <property type="entry name" value="RNaseH-like_sf"/>
</dbReference>
<dbReference type="InterPro" id="IPR050900">
    <property type="entry name" value="Transposase_IS3/IS150/IS904"/>
</dbReference>
<dbReference type="InterPro" id="IPR048020">
    <property type="entry name" value="Transpos_IS3"/>
</dbReference>
<dbReference type="AlphaFoldDB" id="A0A3E1Y3P7"/>
<keyword evidence="3" id="KW-1185">Reference proteome</keyword>
<gene>
    <name evidence="2" type="ORF">DVR12_24060</name>
</gene>
<dbReference type="SUPFAM" id="SSF53098">
    <property type="entry name" value="Ribonuclease H-like"/>
    <property type="match status" value="1"/>
</dbReference>
<reference evidence="2 3" key="1">
    <citation type="submission" date="2018-07" db="EMBL/GenBank/DDBJ databases">
        <title>Chitinophaga K2CV101002-2 sp. nov., isolated from a monsoon evergreen broad-leaved forest soil.</title>
        <authorList>
            <person name="Lv Y."/>
        </authorList>
    </citation>
    <scope>NUCLEOTIDE SEQUENCE [LARGE SCALE GENOMIC DNA]</scope>
    <source>
        <strain evidence="2 3">GDMCC 1.1288</strain>
    </source>
</reference>
<accession>A0A3E1Y3P7</accession>
<evidence type="ECO:0000313" key="2">
    <source>
        <dbReference type="EMBL" id="RFS19311.1"/>
    </source>
</evidence>
<dbReference type="InterPro" id="IPR025948">
    <property type="entry name" value="HTH-like_dom"/>
</dbReference>
<organism evidence="2 3">
    <name type="scientific">Chitinophaga silvatica</name>
    <dbReference type="NCBI Taxonomy" id="2282649"/>
    <lineage>
        <taxon>Bacteria</taxon>
        <taxon>Pseudomonadati</taxon>
        <taxon>Bacteroidota</taxon>
        <taxon>Chitinophagia</taxon>
        <taxon>Chitinophagales</taxon>
        <taxon>Chitinophagaceae</taxon>
        <taxon>Chitinophaga</taxon>
    </lineage>
</organism>
<dbReference type="Proteomes" id="UP000260644">
    <property type="component" value="Unassembled WGS sequence"/>
</dbReference>
<dbReference type="InterPro" id="IPR036397">
    <property type="entry name" value="RNaseH_sf"/>
</dbReference>
<dbReference type="Pfam" id="PF13276">
    <property type="entry name" value="HTH_21"/>
    <property type="match status" value="1"/>
</dbReference>
<dbReference type="Pfam" id="PF13333">
    <property type="entry name" value="rve_2"/>
    <property type="match status" value="1"/>
</dbReference>
<proteinExistence type="predicted"/>
<dbReference type="PANTHER" id="PTHR46889">
    <property type="entry name" value="TRANSPOSASE INSF FOR INSERTION SEQUENCE IS3B-RELATED"/>
    <property type="match status" value="1"/>
</dbReference>
<dbReference type="NCBIfam" id="NF033516">
    <property type="entry name" value="transpos_IS3"/>
    <property type="match status" value="1"/>
</dbReference>
<sequence>MVKKVGSLNSGRRSSKETGQITKAINELRPIYNLELLLQVAGLARSTFYYYLNKLNRAADNSCQKRISDIYHRHKGRYGYRRITTKLKQEGYVVNHKKVLRIMREAGLKSLVRPKKYRAYKGEQGHGAKNHLNRNFYAKNPHVKWVTDITEFNVGGKKLYFSPIMDLYNREIVSYTFARRPNHHQVINMLKKAINKLPKDASPILHSDQGWQYKMQQYQELLKQNDIIQSMSRKGNCLDNAVIENFFGILKSELFYLEKFDSIITLQKAIVKYVYYYNNHRIKLKLNGLSPVDYRTQAA</sequence>
<protein>
    <submittedName>
        <fullName evidence="2">IS3 family transposase</fullName>
    </submittedName>
</protein>
<dbReference type="PROSITE" id="PS50994">
    <property type="entry name" value="INTEGRASE"/>
    <property type="match status" value="1"/>
</dbReference>
<dbReference type="Pfam" id="PF00665">
    <property type="entry name" value="rve"/>
    <property type="match status" value="1"/>
</dbReference>
<comment type="caution">
    <text evidence="2">The sequence shown here is derived from an EMBL/GenBank/DDBJ whole genome shotgun (WGS) entry which is preliminary data.</text>
</comment>
<name>A0A3E1Y3P7_9BACT</name>
<dbReference type="GO" id="GO:0003676">
    <property type="term" value="F:nucleic acid binding"/>
    <property type="evidence" value="ECO:0007669"/>
    <property type="project" value="InterPro"/>
</dbReference>
<evidence type="ECO:0000313" key="3">
    <source>
        <dbReference type="Proteomes" id="UP000260644"/>
    </source>
</evidence>